<dbReference type="Gene3D" id="3.40.50.1820">
    <property type="entry name" value="alpha/beta hydrolase"/>
    <property type="match status" value="1"/>
</dbReference>
<dbReference type="EMBL" id="LAYC01000002">
    <property type="protein sequence ID" value="KYK58766.1"/>
    <property type="molecule type" value="Genomic_DNA"/>
</dbReference>
<dbReference type="STRING" id="98403.A0A151GNU6"/>
<protein>
    <recommendedName>
        <fullName evidence="6">Carboxypeptidase</fullName>
        <ecNumber evidence="6">3.4.16.-</ecNumber>
    </recommendedName>
</protein>
<dbReference type="PANTHER" id="PTHR11802">
    <property type="entry name" value="SERINE PROTEASE FAMILY S10 SERINE CARBOXYPEPTIDASE"/>
    <property type="match status" value="1"/>
</dbReference>
<dbReference type="PANTHER" id="PTHR11802:SF404">
    <property type="entry name" value="CARBOXYPEPTIDASE"/>
    <property type="match status" value="1"/>
</dbReference>
<keyword evidence="9" id="KW-1185">Reference proteome</keyword>
<feature type="signal peptide" evidence="6">
    <location>
        <begin position="1"/>
        <end position="18"/>
    </location>
</feature>
<feature type="compositionally biased region" description="Basic residues" evidence="7">
    <location>
        <begin position="625"/>
        <end position="638"/>
    </location>
</feature>
<evidence type="ECO:0000256" key="7">
    <source>
        <dbReference type="SAM" id="MobiDB-lite"/>
    </source>
</evidence>
<evidence type="ECO:0000256" key="1">
    <source>
        <dbReference type="ARBA" id="ARBA00009431"/>
    </source>
</evidence>
<dbReference type="GeneID" id="63718427"/>
<gene>
    <name evidence="8" type="ORF">DCS_05784</name>
</gene>
<comment type="similarity">
    <text evidence="1 6">Belongs to the peptidase S10 family.</text>
</comment>
<proteinExistence type="inferred from homology"/>
<dbReference type="InterPro" id="IPR018202">
    <property type="entry name" value="Ser_caboxypep_ser_AS"/>
</dbReference>
<dbReference type="InterPro" id="IPR033124">
    <property type="entry name" value="Ser_caboxypep_his_AS"/>
</dbReference>
<name>A0A151GNU6_DRECN</name>
<evidence type="ECO:0000256" key="2">
    <source>
        <dbReference type="ARBA" id="ARBA00022645"/>
    </source>
</evidence>
<dbReference type="GO" id="GO:0004185">
    <property type="term" value="F:serine-type carboxypeptidase activity"/>
    <property type="evidence" value="ECO:0007669"/>
    <property type="project" value="UniProtKB-UniRule"/>
</dbReference>
<evidence type="ECO:0000256" key="6">
    <source>
        <dbReference type="RuleBase" id="RU361156"/>
    </source>
</evidence>
<dbReference type="PRINTS" id="PR00724">
    <property type="entry name" value="CRBOXYPTASEC"/>
</dbReference>
<sequence length="638" mass="70049">MSLFLGTLVLALICLADAQSFRGEQRARNLTVIHYPRNVTVSFKEPRGVCKTAFDRQKQYTGWVNVPSEHPTNIFFYFVQAREKSDSLTIWLNGGPGASSMYGFFTGAGPCEVVEAGLDRYETVAREWGWDRASNMLFIDQPSQTGFSYDTPTDATISLMNDTITMPPIYKPGHIPPWDLVNGTLSSGNRTNEVNTTEAAALAVWHVMQGFLKTLPKFKLPLNLSSLSVSLFAESYGGKYGPIFAEMWQAQNQKLKTGALDRDSAVEIHLSSLGIISGWVDIATEIPGYIRFLHNNTYGIKAASSEEADSMLRNFTAIGGDRDLLAQCAAMARQYDPTGTGNQAQVNDACTKGMTIYDQAMAKYATIGRSSSDLAEQRGNTFPPYYFVDYLNQAAILDEIGSPINFSTLNFDVYNRFYETGDYARGGNIARLAKLLNSGVRIGLVHGDRDFSCNWFGGEAVSLSIAQQAEGDYSIKFPAAGYEPIRVNKTYIGGEVRQFGNLSFSRIYQAGHAIPSYQPETAFQVFSRILTGKSVSTGKEINMDTFGTKGPLQSTTQLKLPDQTSPTCFVRVAWATCTDKMIRLAKEGGGAVINGVLYNSTQDWSPARVPVSTPTSHSAESVGKGRCKKSRRSVTSRL</sequence>
<evidence type="ECO:0000313" key="8">
    <source>
        <dbReference type="EMBL" id="KYK58766.1"/>
    </source>
</evidence>
<feature type="chain" id="PRO_5007358739" description="Carboxypeptidase" evidence="6">
    <location>
        <begin position="19"/>
        <end position="638"/>
    </location>
</feature>
<dbReference type="InterPro" id="IPR029058">
    <property type="entry name" value="AB_hydrolase_fold"/>
</dbReference>
<keyword evidence="2 6" id="KW-0121">Carboxypeptidase</keyword>
<keyword evidence="4 6" id="KW-0378">Hydrolase</keyword>
<feature type="region of interest" description="Disordered" evidence="7">
    <location>
        <begin position="605"/>
        <end position="638"/>
    </location>
</feature>
<dbReference type="EC" id="3.4.16.-" evidence="6"/>
<dbReference type="PROSITE" id="PS00131">
    <property type="entry name" value="CARBOXYPEPT_SER_SER"/>
    <property type="match status" value="1"/>
</dbReference>
<keyword evidence="6" id="KW-0732">Signal</keyword>
<accession>A0A151GNU6</accession>
<dbReference type="GO" id="GO:0000324">
    <property type="term" value="C:fungal-type vacuole"/>
    <property type="evidence" value="ECO:0007669"/>
    <property type="project" value="TreeGrafter"/>
</dbReference>
<organism evidence="8 9">
    <name type="scientific">Drechmeria coniospora</name>
    <name type="common">Nematophagous fungus</name>
    <name type="synonym">Meria coniospora</name>
    <dbReference type="NCBI Taxonomy" id="98403"/>
    <lineage>
        <taxon>Eukaryota</taxon>
        <taxon>Fungi</taxon>
        <taxon>Dikarya</taxon>
        <taxon>Ascomycota</taxon>
        <taxon>Pezizomycotina</taxon>
        <taxon>Sordariomycetes</taxon>
        <taxon>Hypocreomycetidae</taxon>
        <taxon>Hypocreales</taxon>
        <taxon>Ophiocordycipitaceae</taxon>
        <taxon>Drechmeria</taxon>
    </lineage>
</organism>
<evidence type="ECO:0000256" key="5">
    <source>
        <dbReference type="ARBA" id="ARBA00023180"/>
    </source>
</evidence>
<dbReference type="GO" id="GO:0006508">
    <property type="term" value="P:proteolysis"/>
    <property type="evidence" value="ECO:0007669"/>
    <property type="project" value="UniProtKB-KW"/>
</dbReference>
<comment type="caution">
    <text evidence="8">The sequence shown here is derived from an EMBL/GenBank/DDBJ whole genome shotgun (WGS) entry which is preliminary data.</text>
</comment>
<dbReference type="Pfam" id="PF00450">
    <property type="entry name" value="Peptidase_S10"/>
    <property type="match status" value="1"/>
</dbReference>
<dbReference type="PROSITE" id="PS00560">
    <property type="entry name" value="CARBOXYPEPT_SER_HIS"/>
    <property type="match status" value="1"/>
</dbReference>
<keyword evidence="3 6" id="KW-0645">Protease</keyword>
<dbReference type="InParanoid" id="A0A151GNU6"/>
<dbReference type="InterPro" id="IPR001563">
    <property type="entry name" value="Peptidase_S10"/>
</dbReference>
<keyword evidence="5" id="KW-0325">Glycoprotein</keyword>
<dbReference type="SUPFAM" id="SSF53474">
    <property type="entry name" value="alpha/beta-Hydrolases"/>
    <property type="match status" value="1"/>
</dbReference>
<dbReference type="Proteomes" id="UP000076580">
    <property type="component" value="Chromosome 02"/>
</dbReference>
<dbReference type="AlphaFoldDB" id="A0A151GNU6"/>
<dbReference type="RefSeq" id="XP_040658118.1">
    <property type="nucleotide sequence ID" value="XM_040803085.1"/>
</dbReference>
<evidence type="ECO:0000313" key="9">
    <source>
        <dbReference type="Proteomes" id="UP000076580"/>
    </source>
</evidence>
<evidence type="ECO:0000256" key="4">
    <source>
        <dbReference type="ARBA" id="ARBA00022801"/>
    </source>
</evidence>
<reference evidence="8 9" key="1">
    <citation type="journal article" date="2016" name="Sci. Rep.">
        <title>Insights into Adaptations to a Near-Obligate Nematode Endoparasitic Lifestyle from the Finished Genome of Drechmeria coniospora.</title>
        <authorList>
            <person name="Zhang L."/>
            <person name="Zhou Z."/>
            <person name="Guo Q."/>
            <person name="Fokkens L."/>
            <person name="Miskei M."/>
            <person name="Pocsi I."/>
            <person name="Zhang W."/>
            <person name="Chen M."/>
            <person name="Wang L."/>
            <person name="Sun Y."/>
            <person name="Donzelli B.G."/>
            <person name="Gibson D.M."/>
            <person name="Nelson D.R."/>
            <person name="Luo J.G."/>
            <person name="Rep M."/>
            <person name="Liu H."/>
            <person name="Yang S."/>
            <person name="Wang J."/>
            <person name="Krasnoff S.B."/>
            <person name="Xu Y."/>
            <person name="Molnar I."/>
            <person name="Lin M."/>
        </authorList>
    </citation>
    <scope>NUCLEOTIDE SEQUENCE [LARGE SCALE GENOMIC DNA]</scope>
    <source>
        <strain evidence="8 9">ARSEF 6962</strain>
    </source>
</reference>
<evidence type="ECO:0000256" key="3">
    <source>
        <dbReference type="ARBA" id="ARBA00022670"/>
    </source>
</evidence>